<keyword evidence="3" id="KW-1185">Reference proteome</keyword>
<name>A0A9N9L723_9HELO</name>
<accession>A0A9N9L723</accession>
<dbReference type="EMBL" id="CAJVRL010000092">
    <property type="protein sequence ID" value="CAG8959731.1"/>
    <property type="molecule type" value="Genomic_DNA"/>
</dbReference>
<evidence type="ECO:0000313" key="3">
    <source>
        <dbReference type="Proteomes" id="UP000696280"/>
    </source>
</evidence>
<evidence type="ECO:0000313" key="2">
    <source>
        <dbReference type="EMBL" id="CAG8959731.1"/>
    </source>
</evidence>
<protein>
    <submittedName>
        <fullName evidence="2">Uncharacterized protein</fullName>
    </submittedName>
</protein>
<comment type="caution">
    <text evidence="2">The sequence shown here is derived from an EMBL/GenBank/DDBJ whole genome shotgun (WGS) entry which is preliminary data.</text>
</comment>
<dbReference type="Proteomes" id="UP000696280">
    <property type="component" value="Unassembled WGS sequence"/>
</dbReference>
<sequence length="106" mass="11954">MTLGVSRQQKNDDFSCKARRFEAQSPGSPTVRMNVPVISMGGFSAVVAVSRDLCPFHDKRSSRKYIGFASGAKVLVFVYFSALWFHRKALILDEARQDELNLPRPF</sequence>
<reference evidence="2" key="1">
    <citation type="submission" date="2021-07" db="EMBL/GenBank/DDBJ databases">
        <authorList>
            <person name="Durling M."/>
        </authorList>
    </citation>
    <scope>NUCLEOTIDE SEQUENCE</scope>
</reference>
<evidence type="ECO:0000256" key="1">
    <source>
        <dbReference type="SAM" id="Phobius"/>
    </source>
</evidence>
<feature type="transmembrane region" description="Helical" evidence="1">
    <location>
        <begin position="65"/>
        <end position="85"/>
    </location>
</feature>
<gene>
    <name evidence="2" type="ORF">HYFRA_00001637</name>
</gene>
<keyword evidence="1" id="KW-0472">Membrane</keyword>
<keyword evidence="1" id="KW-1133">Transmembrane helix</keyword>
<proteinExistence type="predicted"/>
<dbReference type="AlphaFoldDB" id="A0A9N9L723"/>
<organism evidence="2 3">
    <name type="scientific">Hymenoscyphus fraxineus</name>
    <dbReference type="NCBI Taxonomy" id="746836"/>
    <lineage>
        <taxon>Eukaryota</taxon>
        <taxon>Fungi</taxon>
        <taxon>Dikarya</taxon>
        <taxon>Ascomycota</taxon>
        <taxon>Pezizomycotina</taxon>
        <taxon>Leotiomycetes</taxon>
        <taxon>Helotiales</taxon>
        <taxon>Helotiaceae</taxon>
        <taxon>Hymenoscyphus</taxon>
    </lineage>
</organism>
<keyword evidence="1" id="KW-0812">Transmembrane</keyword>